<feature type="compositionally biased region" description="Polar residues" evidence="2">
    <location>
        <begin position="509"/>
        <end position="536"/>
    </location>
</feature>
<dbReference type="OrthoDB" id="337660at2759"/>
<dbReference type="InParanoid" id="A0A4S2N6U9"/>
<feature type="region of interest" description="Disordered" evidence="2">
    <location>
        <begin position="598"/>
        <end position="619"/>
    </location>
</feature>
<dbReference type="Pfam" id="PF00022">
    <property type="entry name" value="Actin"/>
    <property type="match status" value="1"/>
</dbReference>
<evidence type="ECO:0000313" key="4">
    <source>
        <dbReference type="Proteomes" id="UP000298138"/>
    </source>
</evidence>
<feature type="compositionally biased region" description="Basic and acidic residues" evidence="2">
    <location>
        <begin position="1"/>
        <end position="10"/>
    </location>
</feature>
<dbReference type="AlphaFoldDB" id="A0A4S2N6U9"/>
<feature type="compositionally biased region" description="Basic and acidic residues" evidence="2">
    <location>
        <begin position="608"/>
        <end position="619"/>
    </location>
</feature>
<name>A0A4S2N6U9_9PEZI</name>
<protein>
    <recommendedName>
        <fullName evidence="5">Actin-like ATPase domain-containing protein</fullName>
    </recommendedName>
</protein>
<accession>A0A4S2N6U9</accession>
<feature type="compositionally biased region" description="Low complexity" evidence="2">
    <location>
        <begin position="11"/>
        <end position="21"/>
    </location>
</feature>
<feature type="compositionally biased region" description="Polar residues" evidence="2">
    <location>
        <begin position="253"/>
        <end position="263"/>
    </location>
</feature>
<evidence type="ECO:0008006" key="5">
    <source>
        <dbReference type="Google" id="ProtNLM"/>
    </source>
</evidence>
<dbReference type="Gene3D" id="3.30.420.40">
    <property type="match status" value="3"/>
</dbReference>
<feature type="region of interest" description="Disordered" evidence="2">
    <location>
        <begin position="250"/>
        <end position="278"/>
    </location>
</feature>
<evidence type="ECO:0000256" key="2">
    <source>
        <dbReference type="SAM" id="MobiDB-lite"/>
    </source>
</evidence>
<evidence type="ECO:0000256" key="1">
    <source>
        <dbReference type="RuleBase" id="RU000487"/>
    </source>
</evidence>
<dbReference type="PANTHER" id="PTHR11937">
    <property type="entry name" value="ACTIN"/>
    <property type="match status" value="1"/>
</dbReference>
<feature type="region of interest" description="Disordered" evidence="2">
    <location>
        <begin position="1"/>
        <end position="35"/>
    </location>
</feature>
<evidence type="ECO:0000313" key="3">
    <source>
        <dbReference type="EMBL" id="TGZ84896.1"/>
    </source>
</evidence>
<proteinExistence type="inferred from homology"/>
<dbReference type="SUPFAM" id="SSF53067">
    <property type="entry name" value="Actin-like ATPase domain"/>
    <property type="match status" value="2"/>
</dbReference>
<dbReference type="InterPro" id="IPR004000">
    <property type="entry name" value="Actin"/>
</dbReference>
<keyword evidence="4" id="KW-1185">Reference proteome</keyword>
<dbReference type="Proteomes" id="UP000298138">
    <property type="component" value="Unassembled WGS sequence"/>
</dbReference>
<comment type="similarity">
    <text evidence="1">Belongs to the actin family.</text>
</comment>
<dbReference type="InterPro" id="IPR043129">
    <property type="entry name" value="ATPase_NBD"/>
</dbReference>
<dbReference type="SMART" id="SM00268">
    <property type="entry name" value="ACTIN"/>
    <property type="match status" value="1"/>
</dbReference>
<gene>
    <name evidence="3" type="ORF">EX30DRAFT_337351</name>
</gene>
<organism evidence="3 4">
    <name type="scientific">Ascodesmis nigricans</name>
    <dbReference type="NCBI Taxonomy" id="341454"/>
    <lineage>
        <taxon>Eukaryota</taxon>
        <taxon>Fungi</taxon>
        <taxon>Dikarya</taxon>
        <taxon>Ascomycota</taxon>
        <taxon>Pezizomycotina</taxon>
        <taxon>Pezizomycetes</taxon>
        <taxon>Pezizales</taxon>
        <taxon>Ascodesmidaceae</taxon>
        <taxon>Ascodesmis</taxon>
    </lineage>
</organism>
<reference evidence="3 4" key="1">
    <citation type="submission" date="2019-04" db="EMBL/GenBank/DDBJ databases">
        <title>Comparative genomics and transcriptomics to analyze fruiting body development in filamentous ascomycetes.</title>
        <authorList>
            <consortium name="DOE Joint Genome Institute"/>
            <person name="Lutkenhaus R."/>
            <person name="Traeger S."/>
            <person name="Breuer J."/>
            <person name="Kuo A."/>
            <person name="Lipzen A."/>
            <person name="Pangilinan J."/>
            <person name="Dilworth D."/>
            <person name="Sandor L."/>
            <person name="Poggeler S."/>
            <person name="Barry K."/>
            <person name="Grigoriev I.V."/>
            <person name="Nowrousian M."/>
        </authorList>
    </citation>
    <scope>NUCLEOTIDE SEQUENCE [LARGE SCALE GENOMIC DNA]</scope>
    <source>
        <strain evidence="3 4">CBS 389.68</strain>
    </source>
</reference>
<feature type="region of interest" description="Disordered" evidence="2">
    <location>
        <begin position="363"/>
        <end position="383"/>
    </location>
</feature>
<feature type="region of interest" description="Disordered" evidence="2">
    <location>
        <begin position="455"/>
        <end position="492"/>
    </location>
</feature>
<sequence length="619" mass="67715">MSTTDTRDRSSLNPSTPTPTTYHGAPPSIRAPSLSSSANATSLRYTSGLSSHGIAEDPLVLEIGTKFLRAGLANQEHPRCVLAWDKRMFKRCGDRALLDDIVKRRGTELWTADMRGLDIGLVEDLLERGVREAYHKYLLIDSKTKKLIIPVPPLFPTKLLTSIIATLFSHFQPPSIALLPSPVLATVAAGLRCALVVDIGWYETVVTPVYDLRPIEGRGIGVYGRSKRAVQCLRKQWVRLLTPHYRRAMGVNTAPSSSSTSRDTLPIDPDSDDESEKVSKIFPNLNDVSEAMERLGWCRPLSTPLPAEHTYRLTKIPLPSSGTSITLPFSDLALPAERAFFAPTTEDVGPGDPVQRPFSPLFSHDSGGAPTNTIPTSAPEGYPDDDDFPLPRLLYNVLMRCTVEVRAACLKRIVFIGGGSRIPGLQTRTLEELQVLVDTLKWDVSPEARLEKTKTVVSESGAIHSEIEREGFPQTRDEGESQFSAHESEEEQPYDWHIHGISPLSISPRSTFPRSASLNHRGLHSSSDKNNGTQPARESKKSKEIYGEAKAVKSLGVWVGGSLLGGQRIQGNAVIEREKFLKEVAAGGTGIPSHALQNDIGPSLNQKKTGDGAHKIGIR</sequence>
<feature type="region of interest" description="Disordered" evidence="2">
    <location>
        <begin position="509"/>
        <end position="544"/>
    </location>
</feature>
<dbReference type="EMBL" id="ML220112">
    <property type="protein sequence ID" value="TGZ84896.1"/>
    <property type="molecule type" value="Genomic_DNA"/>
</dbReference>
<dbReference type="STRING" id="341454.A0A4S2N6U9"/>
<feature type="compositionally biased region" description="Basic and acidic residues" evidence="2">
    <location>
        <begin position="465"/>
        <end position="479"/>
    </location>
</feature>